<organism evidence="2 3">
    <name type="scientific">Undibacterium luofuense</name>
    <dbReference type="NCBI Taxonomy" id="2828733"/>
    <lineage>
        <taxon>Bacteria</taxon>
        <taxon>Pseudomonadati</taxon>
        <taxon>Pseudomonadota</taxon>
        <taxon>Betaproteobacteria</taxon>
        <taxon>Burkholderiales</taxon>
        <taxon>Oxalobacteraceae</taxon>
        <taxon>Undibacterium</taxon>
    </lineage>
</organism>
<dbReference type="PROSITE" id="PS51186">
    <property type="entry name" value="GNAT"/>
    <property type="match status" value="1"/>
</dbReference>
<dbReference type="RefSeq" id="WP_212688712.1">
    <property type="nucleotide sequence ID" value="NZ_JAGSPN010000012.1"/>
</dbReference>
<dbReference type="Proteomes" id="UP000680067">
    <property type="component" value="Unassembled WGS sequence"/>
</dbReference>
<dbReference type="Gene3D" id="3.40.630.30">
    <property type="match status" value="1"/>
</dbReference>
<comment type="caution">
    <text evidence="2">The sequence shown here is derived from an EMBL/GenBank/DDBJ whole genome shotgun (WGS) entry which is preliminary data.</text>
</comment>
<dbReference type="AlphaFoldDB" id="A0A941I823"/>
<proteinExistence type="predicted"/>
<evidence type="ECO:0000313" key="2">
    <source>
        <dbReference type="EMBL" id="MBR7783429.1"/>
    </source>
</evidence>
<keyword evidence="3" id="KW-1185">Reference proteome</keyword>
<dbReference type="InterPro" id="IPR016181">
    <property type="entry name" value="Acyl_CoA_acyltransferase"/>
</dbReference>
<protein>
    <submittedName>
        <fullName evidence="2">GNAT family N-acetyltransferase</fullName>
    </submittedName>
</protein>
<feature type="domain" description="N-acetyltransferase" evidence="1">
    <location>
        <begin position="11"/>
        <end position="162"/>
    </location>
</feature>
<reference evidence="2" key="1">
    <citation type="submission" date="2021-04" db="EMBL/GenBank/DDBJ databases">
        <title>novel species isolated from subtropical streams in China.</title>
        <authorList>
            <person name="Lu H."/>
        </authorList>
    </citation>
    <scope>NUCLEOTIDE SEQUENCE</scope>
    <source>
        <strain evidence="2">LFS511W</strain>
    </source>
</reference>
<gene>
    <name evidence="2" type="ORF">KDM89_14890</name>
</gene>
<evidence type="ECO:0000313" key="3">
    <source>
        <dbReference type="Proteomes" id="UP000680067"/>
    </source>
</evidence>
<accession>A0A941I823</accession>
<sequence>MKTLIPSHPELTLRPVTDSDHAFLLELYCSVRSEELEPAPWTQEQKHSFLESQFALQSRAYDAYTGQAYFIVSARSQDIGRLYLQYRDDALSIVDISLLGTSRGLGYGSSLLHDVIQAANHLCRPVQIHVEKFNPAMRLYQRLGFLPVQDKEVYLKLERPFDR</sequence>
<dbReference type="GO" id="GO:0016747">
    <property type="term" value="F:acyltransferase activity, transferring groups other than amino-acyl groups"/>
    <property type="evidence" value="ECO:0007669"/>
    <property type="project" value="InterPro"/>
</dbReference>
<evidence type="ECO:0000259" key="1">
    <source>
        <dbReference type="PROSITE" id="PS51186"/>
    </source>
</evidence>
<dbReference type="Pfam" id="PF13302">
    <property type="entry name" value="Acetyltransf_3"/>
    <property type="match status" value="1"/>
</dbReference>
<dbReference type="EMBL" id="JAGSPN010000012">
    <property type="protein sequence ID" value="MBR7783429.1"/>
    <property type="molecule type" value="Genomic_DNA"/>
</dbReference>
<dbReference type="SUPFAM" id="SSF55729">
    <property type="entry name" value="Acyl-CoA N-acyltransferases (Nat)"/>
    <property type="match status" value="1"/>
</dbReference>
<dbReference type="InterPro" id="IPR000182">
    <property type="entry name" value="GNAT_dom"/>
</dbReference>
<name>A0A941I823_9BURK</name>